<dbReference type="Proteomes" id="UP000198394">
    <property type="component" value="Unassembled WGS sequence"/>
</dbReference>
<protein>
    <submittedName>
        <fullName evidence="1">Uncharacterized protein</fullName>
    </submittedName>
</protein>
<name>A0A226QQP9_9BACL</name>
<sequence>MMHEIRVQQLKQEILNVFKTKESDLGSPNLSNSRFVDALVESIAVGFKRHLRPNHDYHIGRLLQFVQLLNEAPEHLTSDEDTKHIYRLAVQKLAKELRVDIQ</sequence>
<dbReference type="RefSeq" id="WP_089097321.1">
    <property type="nucleotide sequence ID" value="NZ_NDYL01000001.1"/>
</dbReference>
<keyword evidence="2" id="KW-1185">Reference proteome</keyword>
<reference evidence="1 2" key="1">
    <citation type="submission" date="2017-04" db="EMBL/GenBank/DDBJ databases">
        <title>The genome sequence of Parageobacillus galactosidasius DSM 18751.</title>
        <authorList>
            <person name="Ramaloko W.T."/>
            <person name="Koen N."/>
            <person name="Polliack S."/>
            <person name="Aliyu H."/>
            <person name="Lebre P."/>
            <person name="Mohr T."/>
            <person name="Oswald F."/>
            <person name="Zwick M."/>
            <person name="Neumann A."/>
            <person name="Syldatk C."/>
            <person name="Cowan D."/>
            <person name="De Maayer P."/>
        </authorList>
    </citation>
    <scope>NUCLEOTIDE SEQUENCE [LARGE SCALE GENOMIC DNA]</scope>
    <source>
        <strain evidence="1 2">DSM 18751</strain>
    </source>
</reference>
<gene>
    <name evidence="1" type="ORF">B9L23_08365</name>
</gene>
<organism evidence="1 2">
    <name type="scientific">Parageobacillus galactosidasius</name>
    <dbReference type="NCBI Taxonomy" id="883812"/>
    <lineage>
        <taxon>Bacteria</taxon>
        <taxon>Bacillati</taxon>
        <taxon>Bacillota</taxon>
        <taxon>Bacilli</taxon>
        <taxon>Bacillales</taxon>
        <taxon>Anoxybacillaceae</taxon>
        <taxon>Parageobacillus</taxon>
    </lineage>
</organism>
<evidence type="ECO:0000313" key="1">
    <source>
        <dbReference type="EMBL" id="OXB94866.1"/>
    </source>
</evidence>
<dbReference type="EMBL" id="NDYL01000001">
    <property type="protein sequence ID" value="OXB94866.1"/>
    <property type="molecule type" value="Genomic_DNA"/>
</dbReference>
<accession>A0A226QQP9</accession>
<dbReference type="AlphaFoldDB" id="A0A226QQP9"/>
<evidence type="ECO:0000313" key="2">
    <source>
        <dbReference type="Proteomes" id="UP000198394"/>
    </source>
</evidence>
<comment type="caution">
    <text evidence="1">The sequence shown here is derived from an EMBL/GenBank/DDBJ whole genome shotgun (WGS) entry which is preliminary data.</text>
</comment>
<proteinExistence type="predicted"/>